<dbReference type="AlphaFoldDB" id="A0A146G745"/>
<name>A0A146G745_TERSA</name>
<dbReference type="InParanoid" id="A0A146G745"/>
<dbReference type="InterPro" id="IPR030395">
    <property type="entry name" value="GP_PDE_dom"/>
</dbReference>
<dbReference type="Pfam" id="PF03009">
    <property type="entry name" value="GDPD"/>
    <property type="match status" value="1"/>
</dbReference>
<dbReference type="EMBL" id="BDCO01000002">
    <property type="protein sequence ID" value="GAT33535.1"/>
    <property type="molecule type" value="Genomic_DNA"/>
</dbReference>
<dbReference type="STRING" id="690879.TSACC_21952"/>
<evidence type="ECO:0000259" key="1">
    <source>
        <dbReference type="PROSITE" id="PS51704"/>
    </source>
</evidence>
<dbReference type="GO" id="GO:0008081">
    <property type="term" value="F:phosphoric diester hydrolase activity"/>
    <property type="evidence" value="ECO:0007669"/>
    <property type="project" value="InterPro"/>
</dbReference>
<sequence length="242" mass="27643">MTTNIAWIANRPIAHRGLHDYSRPENSLAAIEAAIEADYAVEIDVRATLDLKAAVFHDASLDRLCGMSLQVSSVSSANLRNLTLFDTQEKIPMLEDVLALVNGRVPIFVEIKNPAQPGMLEEEVCRQLVSYRGPFAIQSFNPLTLGWFRTNYFSAPRGQISYSYKDDFRPWWKTILLRNYVWNCISKPHFLSHDWRDLPSFASSLIRKKYRLPILAWTVRSKEEAAAASQHADAIIFENFRP</sequence>
<gene>
    <name evidence="2" type="ORF">TSACC_21952</name>
</gene>
<dbReference type="PANTHER" id="PTHR46211">
    <property type="entry name" value="GLYCEROPHOSPHORYL DIESTER PHOSPHODIESTERASE"/>
    <property type="match status" value="1"/>
</dbReference>
<dbReference type="Proteomes" id="UP000076023">
    <property type="component" value="Unassembled WGS sequence"/>
</dbReference>
<comment type="caution">
    <text evidence="2">The sequence shown here is derived from an EMBL/GenBank/DDBJ whole genome shotgun (WGS) entry which is preliminary data.</text>
</comment>
<accession>A0A146G745</accession>
<keyword evidence="3" id="KW-1185">Reference proteome</keyword>
<dbReference type="PANTHER" id="PTHR46211:SF1">
    <property type="entry name" value="GLYCEROPHOSPHODIESTER PHOSPHODIESTERASE, CYTOPLASMIC"/>
    <property type="match status" value="1"/>
</dbReference>
<dbReference type="InterPro" id="IPR017946">
    <property type="entry name" value="PLC-like_Pdiesterase_TIM-brl"/>
</dbReference>
<protein>
    <submittedName>
        <fullName evidence="2">Glycerophosphoryl diester phosphodiesterase</fullName>
    </submittedName>
</protein>
<evidence type="ECO:0000313" key="2">
    <source>
        <dbReference type="EMBL" id="GAT33535.1"/>
    </source>
</evidence>
<dbReference type="RefSeq" id="WP_075079260.1">
    <property type="nucleotide sequence ID" value="NZ_BDCO01000002.1"/>
</dbReference>
<dbReference type="PROSITE" id="PS51704">
    <property type="entry name" value="GP_PDE"/>
    <property type="match status" value="1"/>
</dbReference>
<reference evidence="3" key="1">
    <citation type="journal article" date="2017" name="Genome Announc.">
        <title>Draft Genome Sequence of Terrimicrobium sacchariphilum NM-5T, a Facultative Anaerobic Soil Bacterium of the Class Spartobacteria.</title>
        <authorList>
            <person name="Qiu Y.L."/>
            <person name="Tourlousse D.M."/>
            <person name="Matsuura N."/>
            <person name="Ohashi A."/>
            <person name="Sekiguchi Y."/>
        </authorList>
    </citation>
    <scope>NUCLEOTIDE SEQUENCE [LARGE SCALE GENOMIC DNA]</scope>
    <source>
        <strain evidence="3">NM-5</strain>
    </source>
</reference>
<evidence type="ECO:0000313" key="3">
    <source>
        <dbReference type="Proteomes" id="UP000076023"/>
    </source>
</evidence>
<dbReference type="GO" id="GO:0006629">
    <property type="term" value="P:lipid metabolic process"/>
    <property type="evidence" value="ECO:0007669"/>
    <property type="project" value="InterPro"/>
</dbReference>
<dbReference type="SUPFAM" id="SSF51695">
    <property type="entry name" value="PLC-like phosphodiesterases"/>
    <property type="match status" value="1"/>
</dbReference>
<feature type="domain" description="GP-PDE" evidence="1">
    <location>
        <begin position="10"/>
        <end position="242"/>
    </location>
</feature>
<dbReference type="Gene3D" id="3.20.20.190">
    <property type="entry name" value="Phosphatidylinositol (PI) phosphodiesterase"/>
    <property type="match status" value="1"/>
</dbReference>
<organism evidence="2 3">
    <name type="scientific">Terrimicrobium sacchariphilum</name>
    <dbReference type="NCBI Taxonomy" id="690879"/>
    <lineage>
        <taxon>Bacteria</taxon>
        <taxon>Pseudomonadati</taxon>
        <taxon>Verrucomicrobiota</taxon>
        <taxon>Terrimicrobiia</taxon>
        <taxon>Terrimicrobiales</taxon>
        <taxon>Terrimicrobiaceae</taxon>
        <taxon>Terrimicrobium</taxon>
    </lineage>
</organism>
<proteinExistence type="predicted"/>
<dbReference type="OrthoDB" id="384721at2"/>